<sequence length="98" mass="11251">MAGPRLEVVKFGVYVFFPVGVMLYFGGPGFYDQYVRGINFWPDFQKTHQPPKTSEDVRAALEKMKSEREDRWMKKAMQARQEKQQEAAQSAGSKADEA</sequence>
<reference evidence="11" key="1">
    <citation type="submission" date="2021-06" db="EMBL/GenBank/DDBJ databases">
        <authorList>
            <consortium name="DOE Joint Genome Institute"/>
            <person name="Mondo S.J."/>
            <person name="Amses K.R."/>
            <person name="Simmons D.R."/>
            <person name="Longcore J.E."/>
            <person name="Seto K."/>
            <person name="Alves G.H."/>
            <person name="Bonds A.E."/>
            <person name="Quandt C.A."/>
            <person name="Davis W.J."/>
            <person name="Chang Y."/>
            <person name="Letcher P.M."/>
            <person name="Powell M.J."/>
            <person name="Kuo A."/>
            <person name="Labutti K."/>
            <person name="Pangilinan J."/>
            <person name="Andreopoulos W."/>
            <person name="Tritt A."/>
            <person name="Riley R."/>
            <person name="Hundley H."/>
            <person name="Johnson J."/>
            <person name="Lipzen A."/>
            <person name="Barry K."/>
            <person name="Berbee M.L."/>
            <person name="Buchler N.E."/>
            <person name="Grigoriev I.V."/>
            <person name="Spatafora J.W."/>
            <person name="Stajich J.E."/>
            <person name="James T.Y."/>
        </authorList>
    </citation>
    <scope>NUCLEOTIDE SEQUENCE</scope>
    <source>
        <strain evidence="11">AG</strain>
    </source>
</reference>
<feature type="compositionally biased region" description="Low complexity" evidence="9">
    <location>
        <begin position="86"/>
        <end position="98"/>
    </location>
</feature>
<dbReference type="Pfam" id="PF09803">
    <property type="entry name" value="Pet100"/>
    <property type="match status" value="1"/>
</dbReference>
<dbReference type="GO" id="GO:0005743">
    <property type="term" value="C:mitochondrial inner membrane"/>
    <property type="evidence" value="ECO:0007669"/>
    <property type="project" value="TreeGrafter"/>
</dbReference>
<evidence type="ECO:0000256" key="2">
    <source>
        <dbReference type="ARBA" id="ARBA00004325"/>
    </source>
</evidence>
<keyword evidence="7 10" id="KW-0472">Membrane</keyword>
<dbReference type="AlphaFoldDB" id="A0AAD5HF50"/>
<comment type="subcellular location">
    <subcellularLocation>
        <location evidence="1">Membrane</location>
        <topology evidence="1">Single-pass membrane protein</topology>
    </subcellularLocation>
    <subcellularLocation>
        <location evidence="2">Mitochondrion membrane</location>
    </subcellularLocation>
</comment>
<evidence type="ECO:0000256" key="9">
    <source>
        <dbReference type="SAM" id="MobiDB-lite"/>
    </source>
</evidence>
<evidence type="ECO:0000256" key="1">
    <source>
        <dbReference type="ARBA" id="ARBA00004167"/>
    </source>
</evidence>
<evidence type="ECO:0000256" key="8">
    <source>
        <dbReference type="ARBA" id="ARBA00038077"/>
    </source>
</evidence>
<keyword evidence="3 10" id="KW-0812">Transmembrane</keyword>
<evidence type="ECO:0000256" key="7">
    <source>
        <dbReference type="ARBA" id="ARBA00023136"/>
    </source>
</evidence>
<evidence type="ECO:0000313" key="11">
    <source>
        <dbReference type="EMBL" id="KAI8580739.1"/>
    </source>
</evidence>
<comment type="caution">
    <text evidence="11">The sequence shown here is derived from an EMBL/GenBank/DDBJ whole genome shotgun (WGS) entry which is preliminary data.</text>
</comment>
<gene>
    <name evidence="11" type="ORF">K450DRAFT_235739</name>
</gene>
<feature type="region of interest" description="Disordered" evidence="9">
    <location>
        <begin position="69"/>
        <end position="98"/>
    </location>
</feature>
<dbReference type="GO" id="GO:0033617">
    <property type="term" value="P:mitochondrial respiratory chain complex IV assembly"/>
    <property type="evidence" value="ECO:0007669"/>
    <property type="project" value="InterPro"/>
</dbReference>
<keyword evidence="5 10" id="KW-1133">Transmembrane helix</keyword>
<dbReference type="PANTHER" id="PTHR33968">
    <property type="entry name" value="PROTEIN PET100 HOMOLOG, MITOCHONDRIAL"/>
    <property type="match status" value="1"/>
</dbReference>
<protein>
    <submittedName>
        <fullName evidence="11">Uncharacterized protein</fullName>
    </submittedName>
</protein>
<evidence type="ECO:0000256" key="6">
    <source>
        <dbReference type="ARBA" id="ARBA00023128"/>
    </source>
</evidence>
<name>A0AAD5HF50_UMBRA</name>
<keyword evidence="4" id="KW-0809">Transit peptide</keyword>
<dbReference type="GO" id="GO:0051082">
    <property type="term" value="F:unfolded protein binding"/>
    <property type="evidence" value="ECO:0007669"/>
    <property type="project" value="TreeGrafter"/>
</dbReference>
<dbReference type="GeneID" id="75913485"/>
<proteinExistence type="inferred from homology"/>
<keyword evidence="6" id="KW-0496">Mitochondrion</keyword>
<accession>A0AAD5HF50</accession>
<dbReference type="InterPro" id="IPR018625">
    <property type="entry name" value="Pet100"/>
</dbReference>
<organism evidence="11 12">
    <name type="scientific">Umbelopsis ramanniana AG</name>
    <dbReference type="NCBI Taxonomy" id="1314678"/>
    <lineage>
        <taxon>Eukaryota</taxon>
        <taxon>Fungi</taxon>
        <taxon>Fungi incertae sedis</taxon>
        <taxon>Mucoromycota</taxon>
        <taxon>Mucoromycotina</taxon>
        <taxon>Umbelopsidomycetes</taxon>
        <taxon>Umbelopsidales</taxon>
        <taxon>Umbelopsidaceae</taxon>
        <taxon>Umbelopsis</taxon>
    </lineage>
</organism>
<evidence type="ECO:0000256" key="4">
    <source>
        <dbReference type="ARBA" id="ARBA00022946"/>
    </source>
</evidence>
<evidence type="ECO:0000256" key="3">
    <source>
        <dbReference type="ARBA" id="ARBA00022692"/>
    </source>
</evidence>
<dbReference type="RefSeq" id="XP_051445743.1">
    <property type="nucleotide sequence ID" value="XM_051588140.1"/>
</dbReference>
<comment type="similarity">
    <text evidence="8">Belongs to the PET100 family.</text>
</comment>
<evidence type="ECO:0000313" key="12">
    <source>
        <dbReference type="Proteomes" id="UP001206595"/>
    </source>
</evidence>
<reference evidence="11" key="2">
    <citation type="journal article" date="2022" name="Proc. Natl. Acad. Sci. U.S.A.">
        <title>Diploid-dominant life cycles characterize the early evolution of Fungi.</title>
        <authorList>
            <person name="Amses K.R."/>
            <person name="Simmons D.R."/>
            <person name="Longcore J.E."/>
            <person name="Mondo S.J."/>
            <person name="Seto K."/>
            <person name="Jeronimo G.H."/>
            <person name="Bonds A.E."/>
            <person name="Quandt C.A."/>
            <person name="Davis W.J."/>
            <person name="Chang Y."/>
            <person name="Federici B.A."/>
            <person name="Kuo A."/>
            <person name="LaButti K."/>
            <person name="Pangilinan J."/>
            <person name="Andreopoulos W."/>
            <person name="Tritt A."/>
            <person name="Riley R."/>
            <person name="Hundley H."/>
            <person name="Johnson J."/>
            <person name="Lipzen A."/>
            <person name="Barry K."/>
            <person name="Lang B.F."/>
            <person name="Cuomo C.A."/>
            <person name="Buchler N.E."/>
            <person name="Grigoriev I.V."/>
            <person name="Spatafora J.W."/>
            <person name="Stajich J.E."/>
            <person name="James T.Y."/>
        </authorList>
    </citation>
    <scope>NUCLEOTIDE SEQUENCE</scope>
    <source>
        <strain evidence="11">AG</strain>
    </source>
</reference>
<feature type="transmembrane region" description="Helical" evidence="10">
    <location>
        <begin position="12"/>
        <end position="31"/>
    </location>
</feature>
<keyword evidence="12" id="KW-1185">Reference proteome</keyword>
<dbReference type="Proteomes" id="UP001206595">
    <property type="component" value="Unassembled WGS sequence"/>
</dbReference>
<evidence type="ECO:0000256" key="5">
    <source>
        <dbReference type="ARBA" id="ARBA00022989"/>
    </source>
</evidence>
<evidence type="ECO:0000256" key="10">
    <source>
        <dbReference type="SAM" id="Phobius"/>
    </source>
</evidence>
<dbReference type="EMBL" id="MU620910">
    <property type="protein sequence ID" value="KAI8580739.1"/>
    <property type="molecule type" value="Genomic_DNA"/>
</dbReference>
<dbReference type="PANTHER" id="PTHR33968:SF1">
    <property type="entry name" value="PROTEIN PET100 HOMOLOG, MITOCHONDRIAL"/>
    <property type="match status" value="1"/>
</dbReference>